<evidence type="ECO:0000313" key="7">
    <source>
        <dbReference type="Proteomes" id="UP000294887"/>
    </source>
</evidence>
<dbReference type="PROSITE" id="PS50977">
    <property type="entry name" value="HTH_TETR_2"/>
    <property type="match status" value="1"/>
</dbReference>
<dbReference type="Gene3D" id="1.10.10.60">
    <property type="entry name" value="Homeodomain-like"/>
    <property type="match status" value="1"/>
</dbReference>
<evidence type="ECO:0000256" key="1">
    <source>
        <dbReference type="ARBA" id="ARBA00023015"/>
    </source>
</evidence>
<proteinExistence type="predicted"/>
<name>A0A4R1EU69_9GAMM</name>
<dbReference type="Gene3D" id="1.10.357.10">
    <property type="entry name" value="Tetracycline Repressor, domain 2"/>
    <property type="match status" value="1"/>
</dbReference>
<evidence type="ECO:0000256" key="2">
    <source>
        <dbReference type="ARBA" id="ARBA00023125"/>
    </source>
</evidence>
<dbReference type="InterPro" id="IPR009057">
    <property type="entry name" value="Homeodomain-like_sf"/>
</dbReference>
<evidence type="ECO:0000256" key="4">
    <source>
        <dbReference type="PROSITE-ProRule" id="PRU00335"/>
    </source>
</evidence>
<dbReference type="EMBL" id="SMFQ01000004">
    <property type="protein sequence ID" value="TCJ84793.1"/>
    <property type="molecule type" value="Genomic_DNA"/>
</dbReference>
<dbReference type="InterPro" id="IPR001647">
    <property type="entry name" value="HTH_TetR"/>
</dbReference>
<dbReference type="InterPro" id="IPR036271">
    <property type="entry name" value="Tet_transcr_reg_TetR-rel_C_sf"/>
</dbReference>
<dbReference type="Proteomes" id="UP000294887">
    <property type="component" value="Unassembled WGS sequence"/>
</dbReference>
<dbReference type="GO" id="GO:0003677">
    <property type="term" value="F:DNA binding"/>
    <property type="evidence" value="ECO:0007669"/>
    <property type="project" value="UniProtKB-UniRule"/>
</dbReference>
<dbReference type="AlphaFoldDB" id="A0A4R1EU69"/>
<gene>
    <name evidence="6" type="ORF">EV695_2754</name>
</gene>
<feature type="DNA-binding region" description="H-T-H motif" evidence="4">
    <location>
        <begin position="39"/>
        <end position="58"/>
    </location>
</feature>
<keyword evidence="2 4" id="KW-0238">DNA-binding</keyword>
<reference evidence="6 7" key="1">
    <citation type="submission" date="2019-03" db="EMBL/GenBank/DDBJ databases">
        <title>Genomic Encyclopedia of Type Strains, Phase IV (KMG-IV): sequencing the most valuable type-strain genomes for metagenomic binning, comparative biology and taxonomic classification.</title>
        <authorList>
            <person name="Goeker M."/>
        </authorList>
    </citation>
    <scope>NUCLEOTIDE SEQUENCE [LARGE SCALE GENOMIC DNA]</scope>
    <source>
        <strain evidence="6 7">DSM 24830</strain>
    </source>
</reference>
<dbReference type="Pfam" id="PF00440">
    <property type="entry name" value="TetR_N"/>
    <property type="match status" value="1"/>
</dbReference>
<feature type="domain" description="HTH tetR-type" evidence="5">
    <location>
        <begin position="16"/>
        <end position="76"/>
    </location>
</feature>
<dbReference type="PANTHER" id="PTHR47506">
    <property type="entry name" value="TRANSCRIPTIONAL REGULATORY PROTEIN"/>
    <property type="match status" value="1"/>
</dbReference>
<evidence type="ECO:0000259" key="5">
    <source>
        <dbReference type="PROSITE" id="PS50977"/>
    </source>
</evidence>
<keyword evidence="7" id="KW-1185">Reference proteome</keyword>
<dbReference type="PANTHER" id="PTHR47506:SF1">
    <property type="entry name" value="HTH-TYPE TRANSCRIPTIONAL REGULATOR YJDC"/>
    <property type="match status" value="1"/>
</dbReference>
<comment type="caution">
    <text evidence="6">The sequence shown here is derived from an EMBL/GenBank/DDBJ whole genome shotgun (WGS) entry which is preliminary data.</text>
</comment>
<dbReference type="SUPFAM" id="SSF46689">
    <property type="entry name" value="Homeodomain-like"/>
    <property type="match status" value="1"/>
</dbReference>
<dbReference type="PROSITE" id="PS01081">
    <property type="entry name" value="HTH_TETR_1"/>
    <property type="match status" value="1"/>
</dbReference>
<dbReference type="InterPro" id="IPR023772">
    <property type="entry name" value="DNA-bd_HTH_TetR-type_CS"/>
</dbReference>
<accession>A0A4R1EU69</accession>
<evidence type="ECO:0000256" key="3">
    <source>
        <dbReference type="ARBA" id="ARBA00023163"/>
    </source>
</evidence>
<dbReference type="RefSeq" id="WP_207907086.1">
    <property type="nucleotide sequence ID" value="NZ_BAAAFU010000006.1"/>
</dbReference>
<evidence type="ECO:0000313" key="6">
    <source>
        <dbReference type="EMBL" id="TCJ84793.1"/>
    </source>
</evidence>
<organism evidence="6 7">
    <name type="scientific">Cocleimonas flava</name>
    <dbReference type="NCBI Taxonomy" id="634765"/>
    <lineage>
        <taxon>Bacteria</taxon>
        <taxon>Pseudomonadati</taxon>
        <taxon>Pseudomonadota</taxon>
        <taxon>Gammaproteobacteria</taxon>
        <taxon>Thiotrichales</taxon>
        <taxon>Thiotrichaceae</taxon>
        <taxon>Cocleimonas</taxon>
    </lineage>
</organism>
<sequence>MNDTNIIAGKKGRPRNFDIDEALLAAMNTFWAKGYDGTSMKDLTKAMGISGPSLYAAFGDKRELYLKAIDRYADVDGCAPIVAFESEDDIAKAIEGFLLSVIHYSTEHESGAKGCFLASCVATSVGEVEGVEERMMRAIEETDFRLSARFDLEKEKGVLPSDFPSLERAKLLHDMRQGYVFRGRAGWTEELLTKDIKDRVKMLIS</sequence>
<dbReference type="SUPFAM" id="SSF48498">
    <property type="entry name" value="Tetracyclin repressor-like, C-terminal domain"/>
    <property type="match status" value="1"/>
</dbReference>
<protein>
    <submittedName>
        <fullName evidence="6">TetR family transcriptional regulator</fullName>
    </submittedName>
</protein>
<keyword evidence="3" id="KW-0804">Transcription</keyword>
<keyword evidence="1" id="KW-0805">Transcription regulation</keyword>